<feature type="binding site" evidence="14">
    <location>
        <position position="430"/>
    </location>
    <ligand>
        <name>Zn(2+)</name>
        <dbReference type="ChEBI" id="CHEBI:29105"/>
    </ligand>
</feature>
<comment type="similarity">
    <text evidence="13 14">Belongs to the NAD-dependent DNA ligase family. LigA subfamily.</text>
</comment>
<dbReference type="Pfam" id="PF03120">
    <property type="entry name" value="OB_DNA_ligase"/>
    <property type="match status" value="1"/>
</dbReference>
<dbReference type="InterPro" id="IPR041663">
    <property type="entry name" value="DisA/LigA_HHH"/>
</dbReference>
<name>D1C2A9_SPHTD</name>
<evidence type="ECO:0000313" key="16">
    <source>
        <dbReference type="EMBL" id="ACZ38376.1"/>
    </source>
</evidence>
<dbReference type="Pfam" id="PF00533">
    <property type="entry name" value="BRCT"/>
    <property type="match status" value="1"/>
</dbReference>
<dbReference type="SMART" id="SM00532">
    <property type="entry name" value="LIGANc"/>
    <property type="match status" value="1"/>
</dbReference>
<keyword evidence="11 14" id="KW-0234">DNA repair</keyword>
<dbReference type="InterPro" id="IPR004150">
    <property type="entry name" value="NAD_DNA_ligase_OB"/>
</dbReference>
<keyword evidence="4 14" id="KW-0436">Ligase</keyword>
<keyword evidence="8 14" id="KW-0862">Zinc</keyword>
<dbReference type="eggNOG" id="COG0272">
    <property type="taxonomic scope" value="Bacteria"/>
</dbReference>
<proteinExistence type="inferred from homology"/>
<dbReference type="InterPro" id="IPR010994">
    <property type="entry name" value="RuvA_2-like"/>
</dbReference>
<dbReference type="InterPro" id="IPR001679">
    <property type="entry name" value="DNA_ligase"/>
</dbReference>
<dbReference type="FunFam" id="3.30.470.30:FF:000001">
    <property type="entry name" value="DNA ligase"/>
    <property type="match status" value="1"/>
</dbReference>
<dbReference type="Gene3D" id="3.30.470.30">
    <property type="entry name" value="DNA ligase/mRNA capping enzyme"/>
    <property type="match status" value="1"/>
</dbReference>
<dbReference type="STRING" id="479434.Sthe_0939"/>
<dbReference type="Gene3D" id="1.10.287.610">
    <property type="entry name" value="Helix hairpin bin"/>
    <property type="match status" value="1"/>
</dbReference>
<keyword evidence="6 14" id="KW-0479">Metal-binding</keyword>
<evidence type="ECO:0000256" key="9">
    <source>
        <dbReference type="ARBA" id="ARBA00022842"/>
    </source>
</evidence>
<comment type="cofactor">
    <cofactor evidence="14">
        <name>Mg(2+)</name>
        <dbReference type="ChEBI" id="CHEBI:18420"/>
    </cofactor>
    <cofactor evidence="14">
        <name>Mn(2+)</name>
        <dbReference type="ChEBI" id="CHEBI:29035"/>
    </cofactor>
</comment>
<dbReference type="InParanoid" id="D1C2A9"/>
<feature type="binding site" evidence="14">
    <location>
        <position position="415"/>
    </location>
    <ligand>
        <name>Zn(2+)</name>
        <dbReference type="ChEBI" id="CHEBI:29105"/>
    </ligand>
</feature>
<dbReference type="InterPro" id="IPR003583">
    <property type="entry name" value="Hlx-hairpin-Hlx_DNA-bd_motif"/>
</dbReference>
<evidence type="ECO:0000256" key="5">
    <source>
        <dbReference type="ARBA" id="ARBA00022705"/>
    </source>
</evidence>
<dbReference type="Pfam" id="PF03119">
    <property type="entry name" value="DNA_ligase_ZBD"/>
    <property type="match status" value="1"/>
</dbReference>
<keyword evidence="5 14" id="KW-0235">DNA replication</keyword>
<feature type="binding site" evidence="14">
    <location>
        <position position="318"/>
    </location>
    <ligand>
        <name>NAD(+)</name>
        <dbReference type="ChEBI" id="CHEBI:57540"/>
    </ligand>
</feature>
<dbReference type="InterPro" id="IPR013840">
    <property type="entry name" value="DNAligase_N"/>
</dbReference>
<reference evidence="17" key="1">
    <citation type="submission" date="2009-11" db="EMBL/GenBank/DDBJ databases">
        <title>The complete chromosome 1 of Sphaerobacter thermophilus DSM 20745.</title>
        <authorList>
            <person name="Lucas S."/>
            <person name="Copeland A."/>
            <person name="Lapidus A."/>
            <person name="Glavina del Rio T."/>
            <person name="Dalin E."/>
            <person name="Tice H."/>
            <person name="Bruce D."/>
            <person name="Goodwin L."/>
            <person name="Pitluck S."/>
            <person name="Kyrpides N."/>
            <person name="Mavromatis K."/>
            <person name="Ivanova N."/>
            <person name="Mikhailova N."/>
            <person name="LaButti K.M."/>
            <person name="Clum A."/>
            <person name="Sun H.I."/>
            <person name="Brettin T."/>
            <person name="Detter J.C."/>
            <person name="Han C."/>
            <person name="Larimer F."/>
            <person name="Land M."/>
            <person name="Hauser L."/>
            <person name="Markowitz V."/>
            <person name="Cheng J.F."/>
            <person name="Hugenholtz P."/>
            <person name="Woyke T."/>
            <person name="Wu D."/>
            <person name="Steenblock K."/>
            <person name="Schneider S."/>
            <person name="Pukall R."/>
            <person name="Goeker M."/>
            <person name="Klenk H.P."/>
            <person name="Eisen J.A."/>
        </authorList>
    </citation>
    <scope>NUCLEOTIDE SEQUENCE [LARGE SCALE GENOMIC DNA]</scope>
    <source>
        <strain evidence="17">ATCC 49802 / DSM 20745 / S 6022</strain>
    </source>
</reference>
<evidence type="ECO:0000313" key="17">
    <source>
        <dbReference type="Proteomes" id="UP000002027"/>
    </source>
</evidence>
<protein>
    <recommendedName>
        <fullName evidence="3 14">DNA ligase</fullName>
        <ecNumber evidence="2 14">6.5.1.2</ecNumber>
    </recommendedName>
    <alternativeName>
        <fullName evidence="14">Polydeoxyribonucleotide synthase [NAD(+)]</fullName>
    </alternativeName>
</protein>
<dbReference type="GO" id="GO:0046872">
    <property type="term" value="F:metal ion binding"/>
    <property type="evidence" value="ECO:0007669"/>
    <property type="project" value="UniProtKB-KW"/>
</dbReference>
<dbReference type="Gene3D" id="3.40.50.10190">
    <property type="entry name" value="BRCT domain"/>
    <property type="match status" value="1"/>
</dbReference>
<evidence type="ECO:0000256" key="13">
    <source>
        <dbReference type="ARBA" id="ARBA00060881"/>
    </source>
</evidence>
<feature type="binding site" evidence="14">
    <location>
        <position position="294"/>
    </location>
    <ligand>
        <name>NAD(+)</name>
        <dbReference type="ChEBI" id="CHEBI:57540"/>
    </ligand>
</feature>
<dbReference type="Gene3D" id="1.10.150.20">
    <property type="entry name" value="5' to 3' exonuclease, C-terminal subdomain"/>
    <property type="match status" value="2"/>
</dbReference>
<sequence length="680" mass="75829">MDDVDVQERIAELRKLIERYNYEYYVLDQPSVSDAEYDALMNELRELEAAHPELITPDSPTQRVGAPPSSAFGTVRHEIPMLSLANAFSEQELRQWAERVYRLAGRRDIEFVTEPKIDGSAVSILYRNGVYERGATRGDGIQGEDVTANIRTVRNVPLRLHDVDGVHVPEVLEVRGEIYMRKSDFEALNRRRGEAGEILFANPRNAAAGSLRQLDPNVTASRPLRFYAWDVGIIEGGQHNGTHTANLDLLRTLGIPTAPDYHVWQTIDEVWAECERWLSLRDELDFEIDGVVVKVNDEDLQAELGTVSREPRWAIAYKFPAIQKTTILRDIEVNVGRTGSLNPVAILDPVEIGGVVVRRATLHNEDEIRRLDLLIGDRVVVQRSGDVIPKIVAVVVSARDGDERPFTMPDHCPVCGAAAVRLEGEVMRYCVNASCPARLREAVRHFVSRGAMDIEGFGSRLAEQFVDLGLIHSVADIYELDWERIRQLEGFGDKRIANLQASIEASKERPLSRLLHALGIRHVGERNARLLAQHFNSMDRIAAASIEELQGIPGFGRVVAEAVYDFFREPQNLALIQRLRAHGLRMTEADGDTAPVDGRLAGKTVVLTGRLESMTREQAQEALRRMGATVTSSVSRKTDFVIVGQDPGSKADRARELGVQILDEQAFLALLNGATDEDPS</sequence>
<dbReference type="Pfam" id="PF12826">
    <property type="entry name" value="HHH_2"/>
    <property type="match status" value="1"/>
</dbReference>
<reference evidence="16 17" key="2">
    <citation type="journal article" date="2010" name="Stand. Genomic Sci.">
        <title>Complete genome sequence of Desulfohalobium retbaense type strain (HR(100)).</title>
        <authorList>
            <person name="Spring S."/>
            <person name="Nolan M."/>
            <person name="Lapidus A."/>
            <person name="Glavina Del Rio T."/>
            <person name="Copeland A."/>
            <person name="Tice H."/>
            <person name="Cheng J.F."/>
            <person name="Lucas S."/>
            <person name="Land M."/>
            <person name="Chen F."/>
            <person name="Bruce D."/>
            <person name="Goodwin L."/>
            <person name="Pitluck S."/>
            <person name="Ivanova N."/>
            <person name="Mavromatis K."/>
            <person name="Mikhailova N."/>
            <person name="Pati A."/>
            <person name="Chen A."/>
            <person name="Palaniappan K."/>
            <person name="Hauser L."/>
            <person name="Chang Y.J."/>
            <person name="Jeffries C.D."/>
            <person name="Munk C."/>
            <person name="Kiss H."/>
            <person name="Chain P."/>
            <person name="Han C."/>
            <person name="Brettin T."/>
            <person name="Detter J.C."/>
            <person name="Schuler E."/>
            <person name="Goker M."/>
            <person name="Rohde M."/>
            <person name="Bristow J."/>
            <person name="Eisen J.A."/>
            <person name="Markowitz V."/>
            <person name="Hugenholtz P."/>
            <person name="Kyrpides N.C."/>
            <person name="Klenk H.P."/>
        </authorList>
    </citation>
    <scope>NUCLEOTIDE SEQUENCE [LARGE SCALE GENOMIC DNA]</scope>
    <source>
        <strain evidence="17">ATCC 49802 / DSM 20745 / S 6022</strain>
    </source>
</reference>
<comment type="function">
    <text evidence="1 14">DNA ligase that catalyzes the formation of phosphodiester linkages between 5'-phosphoryl and 3'-hydroxyl groups in double-stranded DNA using NAD as a coenzyme and as the energy source for the reaction. It is essential for DNA replication and repair of damaged DNA.</text>
</comment>
<dbReference type="PROSITE" id="PS01056">
    <property type="entry name" value="DNA_LIGASE_N2"/>
    <property type="match status" value="1"/>
</dbReference>
<dbReference type="FunFam" id="1.10.150.20:FF:000007">
    <property type="entry name" value="DNA ligase"/>
    <property type="match status" value="1"/>
</dbReference>
<gene>
    <name evidence="14" type="primary">ligA</name>
    <name evidence="16" type="ordered locus">Sthe_0939</name>
</gene>
<dbReference type="NCBIfam" id="NF005932">
    <property type="entry name" value="PRK07956.1"/>
    <property type="match status" value="1"/>
</dbReference>
<dbReference type="PANTHER" id="PTHR23389">
    <property type="entry name" value="CHROMOSOME TRANSMISSION FIDELITY FACTOR 18"/>
    <property type="match status" value="1"/>
</dbReference>
<dbReference type="PROSITE" id="PS50172">
    <property type="entry name" value="BRCT"/>
    <property type="match status" value="1"/>
</dbReference>
<dbReference type="Pfam" id="PF14520">
    <property type="entry name" value="HHH_5"/>
    <property type="match status" value="1"/>
</dbReference>
<evidence type="ECO:0000256" key="4">
    <source>
        <dbReference type="ARBA" id="ARBA00022598"/>
    </source>
</evidence>
<evidence type="ECO:0000256" key="11">
    <source>
        <dbReference type="ARBA" id="ARBA00023204"/>
    </source>
</evidence>
<dbReference type="EC" id="6.5.1.2" evidence="2 14"/>
<dbReference type="FunCoup" id="D1C2A9">
    <property type="interactions" value="325"/>
</dbReference>
<keyword evidence="14" id="KW-0464">Manganese</keyword>
<feature type="binding site" evidence="14">
    <location>
        <position position="435"/>
    </location>
    <ligand>
        <name>Zn(2+)</name>
        <dbReference type="ChEBI" id="CHEBI:29105"/>
    </ligand>
</feature>
<dbReference type="KEGG" id="sti:Sthe_0939"/>
<dbReference type="HAMAP" id="MF_01588">
    <property type="entry name" value="DNA_ligase_A"/>
    <property type="match status" value="1"/>
</dbReference>
<feature type="binding site" evidence="14">
    <location>
        <begin position="34"/>
        <end position="38"/>
    </location>
    <ligand>
        <name>NAD(+)</name>
        <dbReference type="ChEBI" id="CHEBI:57540"/>
    </ligand>
</feature>
<dbReference type="OrthoDB" id="9759736at2"/>
<dbReference type="InterPro" id="IPR033136">
    <property type="entry name" value="DNA_ligase_CS"/>
</dbReference>
<dbReference type="GO" id="GO:0005829">
    <property type="term" value="C:cytosol"/>
    <property type="evidence" value="ECO:0007669"/>
    <property type="project" value="TreeGrafter"/>
</dbReference>
<dbReference type="Pfam" id="PF01653">
    <property type="entry name" value="DNA_ligase_aden"/>
    <property type="match status" value="1"/>
</dbReference>
<dbReference type="FunFam" id="1.10.287.610:FF:000002">
    <property type="entry name" value="DNA ligase"/>
    <property type="match status" value="1"/>
</dbReference>
<organism evidence="16 17">
    <name type="scientific">Sphaerobacter thermophilus (strain ATCC 49802 / DSM 20745 / KCCM 41009 / NCIMB 13125 / S 6022)</name>
    <dbReference type="NCBI Taxonomy" id="479434"/>
    <lineage>
        <taxon>Bacteria</taxon>
        <taxon>Pseudomonadati</taxon>
        <taxon>Thermomicrobiota</taxon>
        <taxon>Thermomicrobia</taxon>
        <taxon>Sphaerobacterales</taxon>
        <taxon>Sphaerobacterineae</taxon>
        <taxon>Sphaerobacteraceae</taxon>
        <taxon>Sphaerobacter</taxon>
    </lineage>
</organism>
<evidence type="ECO:0000256" key="7">
    <source>
        <dbReference type="ARBA" id="ARBA00022763"/>
    </source>
</evidence>
<dbReference type="PANTHER" id="PTHR23389:SF9">
    <property type="entry name" value="DNA LIGASE"/>
    <property type="match status" value="1"/>
</dbReference>
<feature type="active site" description="N6-AMP-lysine intermediate" evidence="14">
    <location>
        <position position="116"/>
    </location>
</feature>
<dbReference type="SUPFAM" id="SSF47781">
    <property type="entry name" value="RuvA domain 2-like"/>
    <property type="match status" value="1"/>
</dbReference>
<dbReference type="Gene3D" id="2.40.50.140">
    <property type="entry name" value="Nucleic acid-binding proteins"/>
    <property type="match status" value="1"/>
</dbReference>
<evidence type="ECO:0000256" key="8">
    <source>
        <dbReference type="ARBA" id="ARBA00022833"/>
    </source>
</evidence>
<dbReference type="SUPFAM" id="SSF56091">
    <property type="entry name" value="DNA ligase/mRNA capping enzyme, catalytic domain"/>
    <property type="match status" value="1"/>
</dbReference>
<evidence type="ECO:0000256" key="14">
    <source>
        <dbReference type="HAMAP-Rule" id="MF_01588"/>
    </source>
</evidence>
<dbReference type="InterPro" id="IPR012340">
    <property type="entry name" value="NA-bd_OB-fold"/>
</dbReference>
<dbReference type="FunFam" id="1.10.150.20:FF:000006">
    <property type="entry name" value="DNA ligase"/>
    <property type="match status" value="1"/>
</dbReference>
<dbReference type="SUPFAM" id="SSF50249">
    <property type="entry name" value="Nucleic acid-binding proteins"/>
    <property type="match status" value="1"/>
</dbReference>
<evidence type="ECO:0000256" key="10">
    <source>
        <dbReference type="ARBA" id="ARBA00023027"/>
    </source>
</evidence>
<accession>D1C2A9</accession>
<dbReference type="SMART" id="SM00292">
    <property type="entry name" value="BRCT"/>
    <property type="match status" value="1"/>
</dbReference>
<dbReference type="GO" id="GO:0006260">
    <property type="term" value="P:DNA replication"/>
    <property type="evidence" value="ECO:0007669"/>
    <property type="project" value="UniProtKB-KW"/>
</dbReference>
<feature type="binding site" evidence="14">
    <location>
        <position position="137"/>
    </location>
    <ligand>
        <name>NAD(+)</name>
        <dbReference type="ChEBI" id="CHEBI:57540"/>
    </ligand>
</feature>
<dbReference type="Proteomes" id="UP000002027">
    <property type="component" value="Chromosome 1"/>
</dbReference>
<keyword evidence="10 14" id="KW-0520">NAD</keyword>
<dbReference type="FunFam" id="2.40.50.140:FF:000012">
    <property type="entry name" value="DNA ligase"/>
    <property type="match status" value="1"/>
</dbReference>
<evidence type="ECO:0000256" key="12">
    <source>
        <dbReference type="ARBA" id="ARBA00034005"/>
    </source>
</evidence>
<evidence type="ECO:0000256" key="6">
    <source>
        <dbReference type="ARBA" id="ARBA00022723"/>
    </source>
</evidence>
<dbReference type="Gene3D" id="6.20.10.30">
    <property type="match status" value="1"/>
</dbReference>
<feature type="binding site" evidence="14">
    <location>
        <position position="114"/>
    </location>
    <ligand>
        <name>NAD(+)</name>
        <dbReference type="ChEBI" id="CHEBI:57540"/>
    </ligand>
</feature>
<dbReference type="SUPFAM" id="SSF52113">
    <property type="entry name" value="BRCT domain"/>
    <property type="match status" value="1"/>
</dbReference>
<dbReference type="GO" id="GO:0003677">
    <property type="term" value="F:DNA binding"/>
    <property type="evidence" value="ECO:0007669"/>
    <property type="project" value="InterPro"/>
</dbReference>
<dbReference type="SMART" id="SM00278">
    <property type="entry name" value="HhH1"/>
    <property type="match status" value="3"/>
</dbReference>
<feature type="binding site" evidence="14">
    <location>
        <position position="177"/>
    </location>
    <ligand>
        <name>NAD(+)</name>
        <dbReference type="ChEBI" id="CHEBI:57540"/>
    </ligand>
</feature>
<dbReference type="PIRSF" id="PIRSF001604">
    <property type="entry name" value="LigA"/>
    <property type="match status" value="1"/>
</dbReference>
<dbReference type="GO" id="GO:0006281">
    <property type="term" value="P:DNA repair"/>
    <property type="evidence" value="ECO:0007669"/>
    <property type="project" value="UniProtKB-KW"/>
</dbReference>
<evidence type="ECO:0000256" key="1">
    <source>
        <dbReference type="ARBA" id="ARBA00004067"/>
    </source>
</evidence>
<keyword evidence="9 14" id="KW-0460">Magnesium</keyword>
<dbReference type="AlphaFoldDB" id="D1C2A9"/>
<feature type="binding site" evidence="14">
    <location>
        <begin position="83"/>
        <end position="84"/>
    </location>
    <ligand>
        <name>NAD(+)</name>
        <dbReference type="ChEBI" id="CHEBI:57540"/>
    </ligand>
</feature>
<dbReference type="RefSeq" id="WP_012871423.1">
    <property type="nucleotide sequence ID" value="NC_013523.1"/>
</dbReference>
<evidence type="ECO:0000256" key="2">
    <source>
        <dbReference type="ARBA" id="ARBA00012722"/>
    </source>
</evidence>
<dbReference type="InterPro" id="IPR001357">
    <property type="entry name" value="BRCT_dom"/>
</dbReference>
<dbReference type="NCBIfam" id="TIGR00575">
    <property type="entry name" value="dnlj"/>
    <property type="match status" value="1"/>
</dbReference>
<evidence type="ECO:0000259" key="15">
    <source>
        <dbReference type="PROSITE" id="PS50172"/>
    </source>
</evidence>
<keyword evidence="7 14" id="KW-0227">DNA damage</keyword>
<dbReference type="InterPro" id="IPR036420">
    <property type="entry name" value="BRCT_dom_sf"/>
</dbReference>
<evidence type="ECO:0000256" key="3">
    <source>
        <dbReference type="ARBA" id="ARBA00013308"/>
    </source>
</evidence>
<keyword evidence="17" id="KW-1185">Reference proteome</keyword>
<comment type="catalytic activity">
    <reaction evidence="12 14">
        <text>NAD(+) + (deoxyribonucleotide)n-3'-hydroxyl + 5'-phospho-(deoxyribonucleotide)m = (deoxyribonucleotide)n+m + AMP + beta-nicotinamide D-nucleotide.</text>
        <dbReference type="EC" id="6.5.1.2"/>
    </reaction>
</comment>
<dbReference type="CDD" id="cd00114">
    <property type="entry name" value="LIGANc"/>
    <property type="match status" value="1"/>
</dbReference>
<feature type="binding site" evidence="14">
    <location>
        <position position="412"/>
    </location>
    <ligand>
        <name>Zn(2+)</name>
        <dbReference type="ChEBI" id="CHEBI:29105"/>
    </ligand>
</feature>
<dbReference type="InterPro" id="IPR004149">
    <property type="entry name" value="Znf_DNAligase_C4"/>
</dbReference>
<dbReference type="CDD" id="cd17748">
    <property type="entry name" value="BRCT_DNA_ligase_like"/>
    <property type="match status" value="1"/>
</dbReference>
<dbReference type="InterPro" id="IPR013839">
    <property type="entry name" value="DNAligase_adenylation"/>
</dbReference>
<dbReference type="HOGENOM" id="CLU_007764_2_1_0"/>
<feature type="domain" description="BRCT" evidence="15">
    <location>
        <begin position="595"/>
        <end position="671"/>
    </location>
</feature>
<dbReference type="GO" id="GO:0003911">
    <property type="term" value="F:DNA ligase (NAD+) activity"/>
    <property type="evidence" value="ECO:0007669"/>
    <property type="project" value="UniProtKB-UniRule"/>
</dbReference>
<dbReference type="EMBL" id="CP001823">
    <property type="protein sequence ID" value="ACZ38376.1"/>
    <property type="molecule type" value="Genomic_DNA"/>
</dbReference>